<dbReference type="PRINTS" id="PR00080">
    <property type="entry name" value="SDRFAMILY"/>
</dbReference>
<dbReference type="FunFam" id="3.40.50.720:FF:000084">
    <property type="entry name" value="Short-chain dehydrogenase reductase"/>
    <property type="match status" value="1"/>
</dbReference>
<proteinExistence type="inferred from homology"/>
<dbReference type="InterPro" id="IPR002347">
    <property type="entry name" value="SDR_fam"/>
</dbReference>
<organism evidence="3 4">
    <name type="scientific">Thermocladium modestius</name>
    <dbReference type="NCBI Taxonomy" id="62609"/>
    <lineage>
        <taxon>Archaea</taxon>
        <taxon>Thermoproteota</taxon>
        <taxon>Thermoprotei</taxon>
        <taxon>Thermoproteales</taxon>
        <taxon>Thermoproteaceae</taxon>
        <taxon>Thermocladium</taxon>
    </lineage>
</organism>
<dbReference type="RefSeq" id="WP_229657647.1">
    <property type="nucleotide sequence ID" value="NZ_BMNL01000002.1"/>
</dbReference>
<dbReference type="InterPro" id="IPR020904">
    <property type="entry name" value="Sc_DH/Rdtase_CS"/>
</dbReference>
<feature type="domain" description="Ketoreductase" evidence="2">
    <location>
        <begin position="5"/>
        <end position="198"/>
    </location>
</feature>
<dbReference type="GO" id="GO:0016616">
    <property type="term" value="F:oxidoreductase activity, acting on the CH-OH group of donors, NAD or NADP as acceptor"/>
    <property type="evidence" value="ECO:0007669"/>
    <property type="project" value="UniProtKB-ARBA"/>
</dbReference>
<evidence type="ECO:0000313" key="3">
    <source>
        <dbReference type="EMBL" id="GGP20032.1"/>
    </source>
</evidence>
<protein>
    <submittedName>
        <fullName evidence="3">Beta-ketoacyl-ACP reductase</fullName>
    </submittedName>
</protein>
<accession>A0A830GUZ2</accession>
<dbReference type="PANTHER" id="PTHR42760">
    <property type="entry name" value="SHORT-CHAIN DEHYDROGENASES/REDUCTASES FAMILY MEMBER"/>
    <property type="match status" value="1"/>
</dbReference>
<dbReference type="SUPFAM" id="SSF51735">
    <property type="entry name" value="NAD(P)-binding Rossmann-fold domains"/>
    <property type="match status" value="1"/>
</dbReference>
<dbReference type="PROSITE" id="PS00061">
    <property type="entry name" value="ADH_SHORT"/>
    <property type="match status" value="1"/>
</dbReference>
<evidence type="ECO:0000313" key="4">
    <source>
        <dbReference type="Proteomes" id="UP000610960"/>
    </source>
</evidence>
<comment type="similarity">
    <text evidence="1">Belongs to the short-chain dehydrogenases/reductases (SDR) family.</text>
</comment>
<keyword evidence="4" id="KW-1185">Reference proteome</keyword>
<reference evidence="3" key="1">
    <citation type="journal article" date="2014" name="Int. J. Syst. Evol. Microbiol.">
        <title>Complete genome sequence of Corynebacterium casei LMG S-19264T (=DSM 44701T), isolated from a smear-ripened cheese.</title>
        <authorList>
            <consortium name="US DOE Joint Genome Institute (JGI-PGF)"/>
            <person name="Walter F."/>
            <person name="Albersmeier A."/>
            <person name="Kalinowski J."/>
            <person name="Ruckert C."/>
        </authorList>
    </citation>
    <scope>NUCLEOTIDE SEQUENCE</scope>
    <source>
        <strain evidence="3">JCM 10088</strain>
    </source>
</reference>
<dbReference type="AlphaFoldDB" id="A0A830GUZ2"/>
<comment type="caution">
    <text evidence="3">The sequence shown here is derived from an EMBL/GenBank/DDBJ whole genome shotgun (WGS) entry which is preliminary data.</text>
</comment>
<dbReference type="EMBL" id="BMNL01000002">
    <property type="protein sequence ID" value="GGP20032.1"/>
    <property type="molecule type" value="Genomic_DNA"/>
</dbReference>
<dbReference type="InterPro" id="IPR036291">
    <property type="entry name" value="NAD(P)-bd_dom_sf"/>
</dbReference>
<dbReference type="Gene3D" id="3.40.50.720">
    <property type="entry name" value="NAD(P)-binding Rossmann-like Domain"/>
    <property type="match status" value="1"/>
</dbReference>
<gene>
    <name evidence="3" type="ORF">GCM10007981_06470</name>
</gene>
<dbReference type="PRINTS" id="PR00081">
    <property type="entry name" value="GDHRDH"/>
</dbReference>
<reference evidence="3" key="2">
    <citation type="submission" date="2020-09" db="EMBL/GenBank/DDBJ databases">
        <authorList>
            <person name="Sun Q."/>
            <person name="Ohkuma M."/>
        </authorList>
    </citation>
    <scope>NUCLEOTIDE SEQUENCE</scope>
    <source>
        <strain evidence="3">JCM 10088</strain>
    </source>
</reference>
<evidence type="ECO:0000256" key="1">
    <source>
        <dbReference type="ARBA" id="ARBA00006484"/>
    </source>
</evidence>
<dbReference type="Pfam" id="PF13561">
    <property type="entry name" value="adh_short_C2"/>
    <property type="match status" value="1"/>
</dbReference>
<sequence length="248" mass="26139">MLSGKVVLVTGASRGIGRAIAVECARRGASLVAVNYLSDEEGAEETGKLVRRSGSRALLVRGDVSIESDVIDIYREVINEAGRLDGVVNNAGHGDSSIWNKDLGSLTPSDWIDVMRVDVIGTFLSIKESLKYMRSGAIVNVASIAAFQGAEGMGIPYASAKAAVIALTKTVARLFPSIRVNAVALGNIATQWVNWISPDTLAAIRESIPVKRLGEPEEAAKVVAFLLSDDASFITGHVIPVDGGQCSC</sequence>
<dbReference type="Proteomes" id="UP000610960">
    <property type="component" value="Unassembled WGS sequence"/>
</dbReference>
<dbReference type="InterPro" id="IPR057326">
    <property type="entry name" value="KR_dom"/>
</dbReference>
<dbReference type="SMART" id="SM00822">
    <property type="entry name" value="PKS_KR"/>
    <property type="match status" value="1"/>
</dbReference>
<evidence type="ECO:0000259" key="2">
    <source>
        <dbReference type="SMART" id="SM00822"/>
    </source>
</evidence>
<name>A0A830GUZ2_9CREN</name>